<dbReference type="RefSeq" id="WP_152158525.1">
    <property type="nucleotide sequence ID" value="NZ_WEHX01000046.1"/>
</dbReference>
<comment type="similarity">
    <text evidence="9">Belongs to the anthranilate phosphoribosyltransferase family.</text>
</comment>
<dbReference type="Gene3D" id="1.20.970.10">
    <property type="entry name" value="Transferase, Pyrimidine Nucleoside Phosphorylase, Chain C"/>
    <property type="match status" value="1"/>
</dbReference>
<feature type="binding site" evidence="9">
    <location>
        <position position="120"/>
    </location>
    <ligand>
        <name>5-phospho-alpha-D-ribose 1-diphosphate</name>
        <dbReference type="ChEBI" id="CHEBI:58017"/>
    </ligand>
</feature>
<feature type="binding site" evidence="9">
    <location>
        <position position="80"/>
    </location>
    <ligand>
        <name>anthranilate</name>
        <dbReference type="ChEBI" id="CHEBI:16567"/>
        <label>1</label>
    </ligand>
</feature>
<dbReference type="FunFam" id="3.40.1030.10:FF:000002">
    <property type="entry name" value="Anthranilate phosphoribosyltransferase"/>
    <property type="match status" value="1"/>
</dbReference>
<feature type="binding site" evidence="9">
    <location>
        <position position="166"/>
    </location>
    <ligand>
        <name>anthranilate</name>
        <dbReference type="ChEBI" id="CHEBI:16567"/>
        <label>2</label>
    </ligand>
</feature>
<evidence type="ECO:0000256" key="8">
    <source>
        <dbReference type="ARBA" id="ARBA00061188"/>
    </source>
</evidence>
<dbReference type="Pfam" id="PF02885">
    <property type="entry name" value="Glycos_trans_3N"/>
    <property type="match status" value="1"/>
</dbReference>
<organism evidence="12 13">
    <name type="scientific">Sutterella seckii</name>
    <dbReference type="NCBI Taxonomy" id="1944635"/>
    <lineage>
        <taxon>Bacteria</taxon>
        <taxon>Pseudomonadati</taxon>
        <taxon>Pseudomonadota</taxon>
        <taxon>Betaproteobacteria</taxon>
        <taxon>Burkholderiales</taxon>
        <taxon>Sutterellaceae</taxon>
        <taxon>Sutterella</taxon>
    </lineage>
</organism>
<evidence type="ECO:0000256" key="9">
    <source>
        <dbReference type="HAMAP-Rule" id="MF_00211"/>
    </source>
</evidence>
<dbReference type="GO" id="GO:0000287">
    <property type="term" value="F:magnesium ion binding"/>
    <property type="evidence" value="ECO:0007669"/>
    <property type="project" value="UniProtKB-UniRule"/>
</dbReference>
<evidence type="ECO:0000256" key="5">
    <source>
        <dbReference type="ARBA" id="ARBA00022822"/>
    </source>
</evidence>
<dbReference type="OrthoDB" id="9806430at2"/>
<feature type="binding site" evidence="9">
    <location>
        <position position="224"/>
    </location>
    <ligand>
        <name>Mg(2+)</name>
        <dbReference type="ChEBI" id="CHEBI:18420"/>
        <label>2</label>
    </ligand>
</feature>
<evidence type="ECO:0000256" key="1">
    <source>
        <dbReference type="ARBA" id="ARBA00004907"/>
    </source>
</evidence>
<keyword evidence="2 9" id="KW-0028">Amino-acid biosynthesis</keyword>
<dbReference type="Pfam" id="PF00591">
    <property type="entry name" value="Glycos_transf_3"/>
    <property type="match status" value="1"/>
</dbReference>
<feature type="binding site" evidence="9">
    <location>
        <position position="111"/>
    </location>
    <ligand>
        <name>anthranilate</name>
        <dbReference type="ChEBI" id="CHEBI:16567"/>
        <label>1</label>
    </ligand>
</feature>
<feature type="binding site" evidence="9">
    <location>
        <position position="80"/>
    </location>
    <ligand>
        <name>5-phospho-alpha-D-ribose 1-diphosphate</name>
        <dbReference type="ChEBI" id="CHEBI:58017"/>
    </ligand>
</feature>
<dbReference type="Proteomes" id="UP000430564">
    <property type="component" value="Unassembled WGS sequence"/>
</dbReference>
<comment type="catalytic activity">
    <reaction evidence="7 9">
        <text>N-(5-phospho-beta-D-ribosyl)anthranilate + diphosphate = 5-phospho-alpha-D-ribose 1-diphosphate + anthranilate</text>
        <dbReference type="Rhea" id="RHEA:11768"/>
        <dbReference type="ChEBI" id="CHEBI:16567"/>
        <dbReference type="ChEBI" id="CHEBI:18277"/>
        <dbReference type="ChEBI" id="CHEBI:33019"/>
        <dbReference type="ChEBI" id="CHEBI:58017"/>
        <dbReference type="EC" id="2.4.2.18"/>
    </reaction>
</comment>
<dbReference type="InterPro" id="IPR036320">
    <property type="entry name" value="Glycosyl_Trfase_fam3_N_dom_sf"/>
</dbReference>
<evidence type="ECO:0000313" key="12">
    <source>
        <dbReference type="EMBL" id="KAB7658497.1"/>
    </source>
</evidence>
<feature type="binding site" evidence="9">
    <location>
        <begin position="90"/>
        <end position="93"/>
    </location>
    <ligand>
        <name>5-phospho-alpha-D-ribose 1-diphosphate</name>
        <dbReference type="ChEBI" id="CHEBI:58017"/>
    </ligand>
</feature>
<dbReference type="SUPFAM" id="SSF47648">
    <property type="entry name" value="Nucleoside phosphorylase/phosphoribosyltransferase N-terminal domain"/>
    <property type="match status" value="1"/>
</dbReference>
<dbReference type="SUPFAM" id="SSF52418">
    <property type="entry name" value="Nucleoside phosphorylase/phosphoribosyltransferase catalytic domain"/>
    <property type="match status" value="1"/>
</dbReference>
<proteinExistence type="inferred from homology"/>
<comment type="caution">
    <text evidence="12">The sequence shown here is derived from an EMBL/GenBank/DDBJ whole genome shotgun (WGS) entry which is preliminary data.</text>
</comment>
<protein>
    <recommendedName>
        <fullName evidence="9">Anthranilate phosphoribosyltransferase</fullName>
        <ecNumber evidence="9">2.4.2.18</ecNumber>
    </recommendedName>
</protein>
<sequence length="352" mass="37303">MQSYFETLAARQNLSREDARALFAQIFEGKLDAAQLAACLTALKMKGETPEEIEGAANAMVNAATRFPRPRGFEIGEIVGTGGDGAQTINVSTTTALIAAGMGLHIAKHGNRGVSSKSGASDLLNALGVDIRPTPDESSELLSRTGFCFCFAQLYHPAMRFAGPVRASLRTRTIFNILGPLTNPARPDYALIGVYDPALLETVAATLRELGMKRAFVVHGGGLDEVAVHADTDAVELTESGELIRRRFTPQDFGIVEPHALEDLQGGDPADNAEITLALLSGRGTKAQKDFIAANLSLLLLLGHRAKTLPEALAMARHGIALGCGLKTLEAHQAFAEAHRKALGEASARKAA</sequence>
<dbReference type="InterPro" id="IPR000312">
    <property type="entry name" value="Glycosyl_Trfase_fam3"/>
</dbReference>
<feature type="domain" description="Glycosyl transferase family 3" evidence="10">
    <location>
        <begin position="78"/>
        <end position="323"/>
    </location>
</feature>
<feature type="binding site" evidence="9">
    <location>
        <position position="225"/>
    </location>
    <ligand>
        <name>Mg(2+)</name>
        <dbReference type="ChEBI" id="CHEBI:18420"/>
        <label>2</label>
    </ligand>
</feature>
<evidence type="ECO:0000256" key="6">
    <source>
        <dbReference type="ARBA" id="ARBA00023141"/>
    </source>
</evidence>
<reference evidence="12 13" key="1">
    <citation type="submission" date="2019-10" db="EMBL/GenBank/DDBJ databases">
        <title>Genome diversity of Sutterella seckii.</title>
        <authorList>
            <person name="Chaplin A.V."/>
            <person name="Sokolova S.R."/>
            <person name="Mosin K.A."/>
            <person name="Ivanova E.L."/>
            <person name="Kochetkova T.O."/>
            <person name="Goltsov A.Y."/>
            <person name="Trofimov D.Y."/>
            <person name="Efimov B.A."/>
        </authorList>
    </citation>
    <scope>NUCLEOTIDE SEQUENCE [LARGE SCALE GENOMIC DNA]</scope>
    <source>
        <strain evidence="12 13">ASD393</strain>
    </source>
</reference>
<dbReference type="GO" id="GO:0000162">
    <property type="term" value="P:L-tryptophan biosynthetic process"/>
    <property type="evidence" value="ECO:0007669"/>
    <property type="project" value="UniProtKB-UniRule"/>
</dbReference>
<dbReference type="InterPro" id="IPR005940">
    <property type="entry name" value="Anthranilate_Pribosyl_Tfrase"/>
</dbReference>
<evidence type="ECO:0000256" key="3">
    <source>
        <dbReference type="ARBA" id="ARBA00022676"/>
    </source>
</evidence>
<keyword evidence="9" id="KW-0460">Magnesium</keyword>
<feature type="binding site" evidence="9">
    <location>
        <begin position="83"/>
        <end position="84"/>
    </location>
    <ligand>
        <name>5-phospho-alpha-D-ribose 1-diphosphate</name>
        <dbReference type="ChEBI" id="CHEBI:58017"/>
    </ligand>
</feature>
<comment type="caution">
    <text evidence="9">Lacks conserved residue(s) required for the propagation of feature annotation.</text>
</comment>
<comment type="subunit">
    <text evidence="9">Homodimer.</text>
</comment>
<keyword evidence="4 9" id="KW-0808">Transferase</keyword>
<dbReference type="Gene3D" id="3.40.1030.10">
    <property type="entry name" value="Nucleoside phosphorylase/phosphoribosyltransferase catalytic domain"/>
    <property type="match status" value="1"/>
</dbReference>
<keyword evidence="5 9" id="KW-0822">Tryptophan biosynthesis</keyword>
<dbReference type="GO" id="GO:0004048">
    <property type="term" value="F:anthranilate phosphoribosyltransferase activity"/>
    <property type="evidence" value="ECO:0007669"/>
    <property type="project" value="UniProtKB-UniRule"/>
</dbReference>
<comment type="pathway">
    <text evidence="1 9">Amino-acid biosynthesis; L-tryptophan biosynthesis; L-tryptophan from chorismate: step 2/5.</text>
</comment>
<dbReference type="HAMAP" id="MF_00211">
    <property type="entry name" value="TrpD"/>
    <property type="match status" value="1"/>
</dbReference>
<feature type="binding site" evidence="9">
    <location>
        <position position="92"/>
    </location>
    <ligand>
        <name>Mg(2+)</name>
        <dbReference type="ChEBI" id="CHEBI:18420"/>
        <label>1</label>
    </ligand>
</feature>
<name>A0A6I1EPG1_9BURK</name>
<gene>
    <name evidence="9 12" type="primary">trpD</name>
    <name evidence="12" type="ORF">GBM95_07435</name>
</gene>
<dbReference type="PANTHER" id="PTHR43285">
    <property type="entry name" value="ANTHRANILATE PHOSPHORIBOSYLTRANSFERASE"/>
    <property type="match status" value="1"/>
</dbReference>
<dbReference type="UniPathway" id="UPA00035">
    <property type="reaction ID" value="UER00041"/>
</dbReference>
<evidence type="ECO:0000256" key="2">
    <source>
        <dbReference type="ARBA" id="ARBA00022605"/>
    </source>
</evidence>
<keyword evidence="9" id="KW-0479">Metal-binding</keyword>
<feature type="binding site" evidence="9">
    <location>
        <position position="88"/>
    </location>
    <ligand>
        <name>5-phospho-alpha-D-ribose 1-diphosphate</name>
        <dbReference type="ChEBI" id="CHEBI:58017"/>
    </ligand>
</feature>
<accession>A0A6I1EPG1</accession>
<dbReference type="PANTHER" id="PTHR43285:SF2">
    <property type="entry name" value="ANTHRANILATE PHOSPHORIBOSYLTRANSFERASE"/>
    <property type="match status" value="1"/>
</dbReference>
<dbReference type="InterPro" id="IPR017459">
    <property type="entry name" value="Glycosyl_Trfase_fam3_N_dom"/>
</dbReference>
<comment type="similarity">
    <text evidence="8">In the C-terminal section; belongs to the anthranilate phosphoribosyltransferase family.</text>
</comment>
<dbReference type="EC" id="2.4.2.18" evidence="9"/>
<evidence type="ECO:0000256" key="4">
    <source>
        <dbReference type="ARBA" id="ARBA00022679"/>
    </source>
</evidence>
<dbReference type="AlphaFoldDB" id="A0A6I1EPG1"/>
<evidence type="ECO:0000259" key="11">
    <source>
        <dbReference type="Pfam" id="PF02885"/>
    </source>
</evidence>
<comment type="cofactor">
    <cofactor evidence="9">
        <name>Mg(2+)</name>
        <dbReference type="ChEBI" id="CHEBI:18420"/>
    </cofactor>
    <text evidence="9">Binds 2 magnesium ions per monomer.</text>
</comment>
<keyword evidence="3 9" id="KW-0328">Glycosyltransferase</keyword>
<keyword evidence="6 9" id="KW-0057">Aromatic amino acid biosynthesis</keyword>
<feature type="binding site" evidence="9">
    <location>
        <begin position="108"/>
        <end position="116"/>
    </location>
    <ligand>
        <name>5-phospho-alpha-D-ribose 1-diphosphate</name>
        <dbReference type="ChEBI" id="CHEBI:58017"/>
    </ligand>
</feature>
<dbReference type="NCBIfam" id="TIGR01245">
    <property type="entry name" value="trpD"/>
    <property type="match status" value="1"/>
</dbReference>
<dbReference type="InterPro" id="IPR035902">
    <property type="entry name" value="Nuc_phospho_transferase"/>
</dbReference>
<feature type="binding site" evidence="9">
    <location>
        <position position="225"/>
    </location>
    <ligand>
        <name>Mg(2+)</name>
        <dbReference type="ChEBI" id="CHEBI:18420"/>
        <label>1</label>
    </ligand>
</feature>
<evidence type="ECO:0000259" key="10">
    <source>
        <dbReference type="Pfam" id="PF00591"/>
    </source>
</evidence>
<evidence type="ECO:0000256" key="7">
    <source>
        <dbReference type="ARBA" id="ARBA00052328"/>
    </source>
</evidence>
<evidence type="ECO:0000313" key="13">
    <source>
        <dbReference type="Proteomes" id="UP000430564"/>
    </source>
</evidence>
<dbReference type="EMBL" id="WEHX01000046">
    <property type="protein sequence ID" value="KAB7658497.1"/>
    <property type="molecule type" value="Genomic_DNA"/>
</dbReference>
<dbReference type="GO" id="GO:0005829">
    <property type="term" value="C:cytosol"/>
    <property type="evidence" value="ECO:0007669"/>
    <property type="project" value="TreeGrafter"/>
</dbReference>
<feature type="domain" description="Glycosyl transferase family 3 N-terminal" evidence="11">
    <location>
        <begin position="3"/>
        <end position="64"/>
    </location>
</feature>
<comment type="function">
    <text evidence="9">Catalyzes the transfer of the phosphoribosyl group of 5-phosphorylribose-1-pyrophosphate (PRPP) to anthranilate to yield N-(5'-phosphoribosyl)-anthranilate (PRA).</text>
</comment>